<feature type="region of interest" description="Disordered" evidence="1">
    <location>
        <begin position="288"/>
        <end position="354"/>
    </location>
</feature>
<comment type="caution">
    <text evidence="2">The sequence shown here is derived from an EMBL/GenBank/DDBJ whole genome shotgun (WGS) entry which is preliminary data.</text>
</comment>
<name>A0AAD1U729_EUPCR</name>
<keyword evidence="3" id="KW-1185">Reference proteome</keyword>
<sequence length="524" mass="60734">MNTLLNLNITQDLTTDLDAKNPKHLVEKLLEKLSTPEFSSLSCTKSRKSSRKSRRQKNLNKDLPTARTTRINLLNHRRRKRSFVNKRGTKRGHIQPKVGSKMMNKKVSIPLDFSKNNHSSARQLRMRQQSKEKLDITDINTSRMLTKGLDGTQSTLASHLGVKKNSVLTQSARRRTQNYKVVKNETLDNTKSSIFDTPGKMMNPNSPTGNLKQNYFKIEIQDEVSDIKKSSLPSVPNQFLNKFCRNTSLRKRMQGDSHKSFTTALNAFQRHNKKLELRMSIVGEDTERVHREYNRSSTNTNRKTASALTPANDSQAKHIDGDNKKEDTSDEDNSSSEGLSSISEVSLTKRKTKHEIKETEKLIKSFQERKSLKQKKKEFSQTRNYKLYSNKAGFTQIQRFSKENARKLENIKLKDVPKFSLNSFLLKYCDKLSLNGHKYIQKKRKKLRFFLKTQAEVDHFEYTKAQNSNGAGSYDVYQMYEELKDSQSLYPRQSSFYKIKAKPKVESYLLQEDVCEAYRRNIKK</sequence>
<evidence type="ECO:0000313" key="2">
    <source>
        <dbReference type="EMBL" id="CAI2361479.1"/>
    </source>
</evidence>
<feature type="compositionally biased region" description="Low complexity" evidence="1">
    <location>
        <begin position="335"/>
        <end position="346"/>
    </location>
</feature>
<evidence type="ECO:0000256" key="1">
    <source>
        <dbReference type="SAM" id="MobiDB-lite"/>
    </source>
</evidence>
<dbReference type="AlphaFoldDB" id="A0AAD1U729"/>
<gene>
    <name evidence="2" type="ORF">ECRASSUSDP1_LOCUS2790</name>
</gene>
<dbReference type="Proteomes" id="UP001295684">
    <property type="component" value="Unassembled WGS sequence"/>
</dbReference>
<accession>A0AAD1U729</accession>
<proteinExistence type="predicted"/>
<protein>
    <submittedName>
        <fullName evidence="2">Uncharacterized protein</fullName>
    </submittedName>
</protein>
<reference evidence="2" key="1">
    <citation type="submission" date="2023-07" db="EMBL/GenBank/DDBJ databases">
        <authorList>
            <consortium name="AG Swart"/>
            <person name="Singh M."/>
            <person name="Singh A."/>
            <person name="Seah K."/>
            <person name="Emmerich C."/>
        </authorList>
    </citation>
    <scope>NUCLEOTIDE SEQUENCE</scope>
    <source>
        <strain evidence="2">DP1</strain>
    </source>
</reference>
<organism evidence="2 3">
    <name type="scientific">Euplotes crassus</name>
    <dbReference type="NCBI Taxonomy" id="5936"/>
    <lineage>
        <taxon>Eukaryota</taxon>
        <taxon>Sar</taxon>
        <taxon>Alveolata</taxon>
        <taxon>Ciliophora</taxon>
        <taxon>Intramacronucleata</taxon>
        <taxon>Spirotrichea</taxon>
        <taxon>Hypotrichia</taxon>
        <taxon>Euplotida</taxon>
        <taxon>Euplotidae</taxon>
        <taxon>Moneuplotes</taxon>
    </lineage>
</organism>
<feature type="compositionally biased region" description="Basic and acidic residues" evidence="1">
    <location>
        <begin position="315"/>
        <end position="327"/>
    </location>
</feature>
<feature type="compositionally biased region" description="Polar residues" evidence="1">
    <location>
        <begin position="295"/>
        <end position="314"/>
    </location>
</feature>
<evidence type="ECO:0000313" key="3">
    <source>
        <dbReference type="Proteomes" id="UP001295684"/>
    </source>
</evidence>
<feature type="compositionally biased region" description="Basic residues" evidence="1">
    <location>
        <begin position="45"/>
        <end position="58"/>
    </location>
</feature>
<feature type="region of interest" description="Disordered" evidence="1">
    <location>
        <begin position="37"/>
        <end position="70"/>
    </location>
</feature>
<dbReference type="EMBL" id="CAMPGE010002668">
    <property type="protein sequence ID" value="CAI2361479.1"/>
    <property type="molecule type" value="Genomic_DNA"/>
</dbReference>